<dbReference type="Proteomes" id="UP000676336">
    <property type="component" value="Unassembled WGS sequence"/>
</dbReference>
<evidence type="ECO:0000313" key="2">
    <source>
        <dbReference type="EMBL" id="CAF4072046.1"/>
    </source>
</evidence>
<evidence type="ECO:0000313" key="4">
    <source>
        <dbReference type="Proteomes" id="UP000663824"/>
    </source>
</evidence>
<dbReference type="Proteomes" id="UP000681967">
    <property type="component" value="Unassembled WGS sequence"/>
</dbReference>
<dbReference type="AlphaFoldDB" id="A0A816NJU6"/>
<name>A0A816NJU6_9BILA</name>
<dbReference type="EMBL" id="CAJOBI010006887">
    <property type="protein sequence ID" value="CAF4072046.1"/>
    <property type="molecule type" value="Genomic_DNA"/>
</dbReference>
<comment type="caution">
    <text evidence="1">The sequence shown here is derived from an EMBL/GenBank/DDBJ whole genome shotgun (WGS) entry which is preliminary data.</text>
</comment>
<reference evidence="1" key="1">
    <citation type="submission" date="2021-02" db="EMBL/GenBank/DDBJ databases">
        <authorList>
            <person name="Nowell W R."/>
        </authorList>
    </citation>
    <scope>NUCLEOTIDE SEQUENCE</scope>
</reference>
<organism evidence="1 4">
    <name type="scientific">Rotaria magnacalcarata</name>
    <dbReference type="NCBI Taxonomy" id="392030"/>
    <lineage>
        <taxon>Eukaryota</taxon>
        <taxon>Metazoa</taxon>
        <taxon>Spiralia</taxon>
        <taxon>Gnathifera</taxon>
        <taxon>Rotifera</taxon>
        <taxon>Eurotatoria</taxon>
        <taxon>Bdelloidea</taxon>
        <taxon>Philodinida</taxon>
        <taxon>Philodinidae</taxon>
        <taxon>Rotaria</taxon>
    </lineage>
</organism>
<accession>A0A816NJU6</accession>
<evidence type="ECO:0000313" key="1">
    <source>
        <dbReference type="EMBL" id="CAF2035538.1"/>
    </source>
</evidence>
<proteinExistence type="predicted"/>
<dbReference type="Proteomes" id="UP000663824">
    <property type="component" value="Unassembled WGS sequence"/>
</dbReference>
<dbReference type="EMBL" id="CAJNRE010004529">
    <property type="protein sequence ID" value="CAF2035538.1"/>
    <property type="molecule type" value="Genomic_DNA"/>
</dbReference>
<gene>
    <name evidence="3" type="ORF">BYL167_LOCUS63918</name>
    <name evidence="1" type="ORF">MBJ925_LOCUS10632</name>
    <name evidence="2" type="ORF">SMN809_LOCUS15801</name>
</gene>
<protein>
    <submittedName>
        <fullName evidence="1">Uncharacterized protein</fullName>
    </submittedName>
</protein>
<dbReference type="EMBL" id="CAJOBH010237659">
    <property type="protein sequence ID" value="CAF5097456.1"/>
    <property type="molecule type" value="Genomic_DNA"/>
</dbReference>
<evidence type="ECO:0000313" key="3">
    <source>
        <dbReference type="EMBL" id="CAF5097456.1"/>
    </source>
</evidence>
<sequence>MSSRHDLTLQQKVELINDNMDGNGLSQRKFEHLVECDIKEQYSDYDEDDDDDRMPTESPLTITEAMEMIRKIHLLATTQEPQLHQLVNELESKLIGVYIHSKPKRQTILEDFFKQN</sequence>